<dbReference type="Proteomes" id="UP000521872">
    <property type="component" value="Unassembled WGS sequence"/>
</dbReference>
<dbReference type="GO" id="GO:0043657">
    <property type="term" value="C:host cell"/>
    <property type="evidence" value="ECO:0007669"/>
    <property type="project" value="UniProtKB-SubCell"/>
</dbReference>
<comment type="subcellular location">
    <subcellularLocation>
        <location evidence="1">Host cell</location>
    </subcellularLocation>
    <subcellularLocation>
        <location evidence="2">Secreted</location>
    </subcellularLocation>
</comment>
<dbReference type="GO" id="GO:0005576">
    <property type="term" value="C:extracellular region"/>
    <property type="evidence" value="ECO:0007669"/>
    <property type="project" value="UniProtKB-SubCell"/>
</dbReference>
<dbReference type="SUPFAM" id="SSF56112">
    <property type="entry name" value="Protein kinase-like (PK-like)"/>
    <property type="match status" value="1"/>
</dbReference>
<comment type="caution">
    <text evidence="5">The sequence shown here is derived from an EMBL/GenBank/DDBJ whole genome shotgun (WGS) entry which is preliminary data.</text>
</comment>
<feature type="domain" description="Crinkler effector protein N-terminal" evidence="4">
    <location>
        <begin position="7"/>
        <end position="105"/>
    </location>
</feature>
<evidence type="ECO:0000256" key="2">
    <source>
        <dbReference type="ARBA" id="ARBA00004613"/>
    </source>
</evidence>
<dbReference type="InterPro" id="IPR011009">
    <property type="entry name" value="Kinase-like_dom_sf"/>
</dbReference>
<dbReference type="EMBL" id="JAACJL010000047">
    <property type="protein sequence ID" value="KAF4612663.1"/>
    <property type="molecule type" value="Genomic_DNA"/>
</dbReference>
<organism evidence="5 6">
    <name type="scientific">Agrocybe pediades</name>
    <dbReference type="NCBI Taxonomy" id="84607"/>
    <lineage>
        <taxon>Eukaryota</taxon>
        <taxon>Fungi</taxon>
        <taxon>Dikarya</taxon>
        <taxon>Basidiomycota</taxon>
        <taxon>Agaricomycotina</taxon>
        <taxon>Agaricomycetes</taxon>
        <taxon>Agaricomycetidae</taxon>
        <taxon>Agaricales</taxon>
        <taxon>Agaricineae</taxon>
        <taxon>Strophariaceae</taxon>
        <taxon>Agrocybe</taxon>
    </lineage>
</organism>
<sequence length="590" mass="65882">MSFLFSCFFPGEVPLYFALEVNPNIKIYSLRKIIAAELKDLKVDISHLDLLLFKTDIPLEPPETRLQRSLQFIHTHRTNVLDMSHAVQKAFPPNSFEDERLHIIVATEDILEGIDVVGDPYKMKLAKGLEKKFSFPSSGPPPSQVVASAEYIEAFFNATTRPVSMDGVPVAMFSPPLAKLQQHVENLNALKPTNGEILLATRYWACATKWYKDESDREKDIRQHVDSLVGQPGQWQTRLDWAGNNGIKPVTAWWHLQFVLIISELKNILGIAGDAILQSAVDYEKIVSSAKFKKFSASSNFPAVLLGISGSRIQLAIAVCTGPIYVSNIYTLDLASGFHASAKIMELARVFHAIASCRKDLQAYYDQIFVSHTRYDVTSVFPNPTFVNAHAPELIYTHCIARTGEPTSNIPNLVNAATAIYFAKLANSGEEVVVKFTAQYSKAAHQLLADAGFAPKLHFCDMIIGGLYMVVMERIKGKSIWQLLQDKEAIPSLVWKRVEAAISCLHNANLVFGDLRDVNVLYSRSDDPAVEGKVFLIDFDWTDKDGEGRYPPTLNISNALAENVTPSGLMRKEDDLWHLDRLKKLCAQDP</sequence>
<name>A0A8H4QKP7_9AGAR</name>
<dbReference type="InterPro" id="IPR045379">
    <property type="entry name" value="Crinkler_N"/>
</dbReference>
<reference evidence="5 6" key="1">
    <citation type="submission" date="2019-12" db="EMBL/GenBank/DDBJ databases">
        <authorList>
            <person name="Floudas D."/>
            <person name="Bentzer J."/>
            <person name="Ahren D."/>
            <person name="Johansson T."/>
            <person name="Persson P."/>
            <person name="Tunlid A."/>
        </authorList>
    </citation>
    <scope>NUCLEOTIDE SEQUENCE [LARGE SCALE GENOMIC DNA]</scope>
    <source>
        <strain evidence="5 6">CBS 102.39</strain>
    </source>
</reference>
<dbReference type="Pfam" id="PF20147">
    <property type="entry name" value="Crinkler"/>
    <property type="match status" value="1"/>
</dbReference>
<keyword evidence="6" id="KW-1185">Reference proteome</keyword>
<dbReference type="AlphaFoldDB" id="A0A8H4QKP7"/>
<keyword evidence="3" id="KW-0964">Secreted</keyword>
<evidence type="ECO:0000256" key="3">
    <source>
        <dbReference type="ARBA" id="ARBA00022525"/>
    </source>
</evidence>
<protein>
    <recommendedName>
        <fullName evidence="4">Crinkler effector protein N-terminal domain-containing protein</fullName>
    </recommendedName>
</protein>
<evidence type="ECO:0000313" key="5">
    <source>
        <dbReference type="EMBL" id="KAF4612663.1"/>
    </source>
</evidence>
<evidence type="ECO:0000313" key="6">
    <source>
        <dbReference type="Proteomes" id="UP000521872"/>
    </source>
</evidence>
<accession>A0A8H4QKP7</accession>
<evidence type="ECO:0000256" key="1">
    <source>
        <dbReference type="ARBA" id="ARBA00004340"/>
    </source>
</evidence>
<evidence type="ECO:0000259" key="4">
    <source>
        <dbReference type="Pfam" id="PF20147"/>
    </source>
</evidence>
<proteinExistence type="predicted"/>
<gene>
    <name evidence="5" type="ORF">D9613_011733</name>
</gene>